<feature type="compositionally biased region" description="Basic and acidic residues" evidence="1">
    <location>
        <begin position="1"/>
        <end position="18"/>
    </location>
</feature>
<protein>
    <submittedName>
        <fullName evidence="2">Uncharacterized protein</fullName>
    </submittedName>
</protein>
<evidence type="ECO:0000256" key="1">
    <source>
        <dbReference type="SAM" id="MobiDB-lite"/>
    </source>
</evidence>
<name>A0A2P2NZU0_RHIMU</name>
<organism evidence="2">
    <name type="scientific">Rhizophora mucronata</name>
    <name type="common">Asiatic mangrove</name>
    <dbReference type="NCBI Taxonomy" id="61149"/>
    <lineage>
        <taxon>Eukaryota</taxon>
        <taxon>Viridiplantae</taxon>
        <taxon>Streptophyta</taxon>
        <taxon>Embryophyta</taxon>
        <taxon>Tracheophyta</taxon>
        <taxon>Spermatophyta</taxon>
        <taxon>Magnoliopsida</taxon>
        <taxon>eudicotyledons</taxon>
        <taxon>Gunneridae</taxon>
        <taxon>Pentapetalae</taxon>
        <taxon>rosids</taxon>
        <taxon>fabids</taxon>
        <taxon>Malpighiales</taxon>
        <taxon>Rhizophoraceae</taxon>
        <taxon>Rhizophora</taxon>
    </lineage>
</organism>
<evidence type="ECO:0000313" key="2">
    <source>
        <dbReference type="EMBL" id="MBX48005.1"/>
    </source>
</evidence>
<sequence>MRKKTKEIFGRDQNLKKRETWRRRKERHENLQSQLKLNASSLFNYQIT</sequence>
<dbReference type="AlphaFoldDB" id="A0A2P2NZU0"/>
<dbReference type="EMBL" id="GGEC01067521">
    <property type="protein sequence ID" value="MBX48005.1"/>
    <property type="molecule type" value="Transcribed_RNA"/>
</dbReference>
<feature type="region of interest" description="Disordered" evidence="1">
    <location>
        <begin position="1"/>
        <end position="27"/>
    </location>
</feature>
<reference evidence="2" key="1">
    <citation type="submission" date="2018-02" db="EMBL/GenBank/DDBJ databases">
        <title>Rhizophora mucronata_Transcriptome.</title>
        <authorList>
            <person name="Meera S.P."/>
            <person name="Sreeshan A."/>
            <person name="Augustine A."/>
        </authorList>
    </citation>
    <scope>NUCLEOTIDE SEQUENCE</scope>
    <source>
        <tissue evidence="2">Leaf</tissue>
    </source>
</reference>
<accession>A0A2P2NZU0</accession>
<proteinExistence type="predicted"/>